<dbReference type="CDD" id="cd01449">
    <property type="entry name" value="TST_Repeat_2"/>
    <property type="match status" value="1"/>
</dbReference>
<dbReference type="FunFam" id="3.40.250.10:FF:000015">
    <property type="entry name" value="Sulfurtransferase"/>
    <property type="match status" value="1"/>
</dbReference>
<evidence type="ECO:0000259" key="3">
    <source>
        <dbReference type="PROSITE" id="PS50206"/>
    </source>
</evidence>
<dbReference type="CDD" id="cd01448">
    <property type="entry name" value="TST_Repeat_1"/>
    <property type="match status" value="1"/>
</dbReference>
<gene>
    <name evidence="5" type="ORF">INT44_009026</name>
</gene>
<dbReference type="PANTHER" id="PTHR11364:SF27">
    <property type="entry name" value="SULFURTRANSFERASE"/>
    <property type="match status" value="1"/>
</dbReference>
<dbReference type="Gene3D" id="3.30.390.50">
    <property type="entry name" value="CO dehydrogenase flavoprotein, C-terminal domain"/>
    <property type="match status" value="1"/>
</dbReference>
<feature type="domain" description="Rhodanese" evidence="3">
    <location>
        <begin position="396"/>
        <end position="509"/>
    </location>
</feature>
<dbReference type="InterPro" id="IPR036873">
    <property type="entry name" value="Rhodanese-like_dom_sf"/>
</dbReference>
<evidence type="ECO:0000259" key="4">
    <source>
        <dbReference type="PROSITE" id="PS51733"/>
    </source>
</evidence>
<dbReference type="SUPFAM" id="SSF55681">
    <property type="entry name" value="Class II aaRS and biotin synthetases"/>
    <property type="match status" value="1"/>
</dbReference>
<dbReference type="OrthoDB" id="270167at2759"/>
<organism evidence="5 6">
    <name type="scientific">Umbelopsis vinacea</name>
    <dbReference type="NCBI Taxonomy" id="44442"/>
    <lineage>
        <taxon>Eukaryota</taxon>
        <taxon>Fungi</taxon>
        <taxon>Fungi incertae sedis</taxon>
        <taxon>Mucoromycota</taxon>
        <taxon>Mucoromycotina</taxon>
        <taxon>Umbelopsidomycetes</taxon>
        <taxon>Umbelopsidales</taxon>
        <taxon>Umbelopsidaceae</taxon>
        <taxon>Umbelopsis</taxon>
    </lineage>
</organism>
<dbReference type="PROSITE" id="PS50206">
    <property type="entry name" value="RHODANESE_3"/>
    <property type="match status" value="2"/>
</dbReference>
<evidence type="ECO:0000313" key="6">
    <source>
        <dbReference type="Proteomes" id="UP000612746"/>
    </source>
</evidence>
<keyword evidence="2" id="KW-0677">Repeat</keyword>
<evidence type="ECO:0000313" key="5">
    <source>
        <dbReference type="EMBL" id="KAG2184015.1"/>
    </source>
</evidence>
<dbReference type="SMART" id="SM00450">
    <property type="entry name" value="RHOD"/>
    <property type="match status" value="2"/>
</dbReference>
<dbReference type="PROSITE" id="PS51733">
    <property type="entry name" value="BPL_LPL_CATALYTIC"/>
    <property type="match status" value="1"/>
</dbReference>
<keyword evidence="6" id="KW-1185">Reference proteome</keyword>
<dbReference type="Proteomes" id="UP000612746">
    <property type="component" value="Unassembled WGS sequence"/>
</dbReference>
<dbReference type="EMBL" id="JAEPRA010000006">
    <property type="protein sequence ID" value="KAG2184015.1"/>
    <property type="molecule type" value="Genomic_DNA"/>
</dbReference>
<dbReference type="GO" id="GO:0004792">
    <property type="term" value="F:thiosulfate-cyanide sulfurtransferase activity"/>
    <property type="evidence" value="ECO:0007669"/>
    <property type="project" value="TreeGrafter"/>
</dbReference>
<dbReference type="Gene3D" id="3.40.250.10">
    <property type="entry name" value="Rhodanese-like domain"/>
    <property type="match status" value="2"/>
</dbReference>
<evidence type="ECO:0008006" key="7">
    <source>
        <dbReference type="Google" id="ProtNLM"/>
    </source>
</evidence>
<protein>
    <recommendedName>
        <fullName evidence="7">Sulfurtransferase</fullName>
    </recommendedName>
</protein>
<dbReference type="SUPFAM" id="SSF52821">
    <property type="entry name" value="Rhodanese/Cell cycle control phosphatase"/>
    <property type="match status" value="2"/>
</dbReference>
<keyword evidence="1" id="KW-0808">Transferase</keyword>
<dbReference type="InterPro" id="IPR045078">
    <property type="entry name" value="TST/MPST-like"/>
</dbReference>
<accession>A0A8H7Q1Y5</accession>
<evidence type="ECO:0000256" key="1">
    <source>
        <dbReference type="ARBA" id="ARBA00022679"/>
    </source>
</evidence>
<name>A0A8H7Q1Y5_9FUNG</name>
<dbReference type="Pfam" id="PF21948">
    <property type="entry name" value="LplA-B_cat"/>
    <property type="match status" value="1"/>
</dbReference>
<reference evidence="5" key="1">
    <citation type="submission" date="2020-12" db="EMBL/GenBank/DDBJ databases">
        <title>Metabolic potential, ecology and presence of endohyphal bacteria is reflected in genomic diversity of Mucoromycotina.</title>
        <authorList>
            <person name="Muszewska A."/>
            <person name="Okrasinska A."/>
            <person name="Steczkiewicz K."/>
            <person name="Drgas O."/>
            <person name="Orlowska M."/>
            <person name="Perlinska-Lenart U."/>
            <person name="Aleksandrzak-Piekarczyk T."/>
            <person name="Szatraj K."/>
            <person name="Zielenkiewicz U."/>
            <person name="Pilsyk S."/>
            <person name="Malc E."/>
            <person name="Mieczkowski P."/>
            <person name="Kruszewska J.S."/>
            <person name="Biernat P."/>
            <person name="Pawlowska J."/>
        </authorList>
    </citation>
    <scope>NUCLEOTIDE SEQUENCE</scope>
    <source>
        <strain evidence="5">WA0000051536</strain>
    </source>
</reference>
<sequence>MQDMGNSIYTIFMPRTAFTRDANAELVARALHQLDIPAYINSRHDIAVDGFKVSGSAYKLTNQRAYHHGTMLIDTDVEKLRGALKVNKDRLITKGVASVPSPVTNLRSYSYTIDHQQFCEAVIEEFLYTYNDNTLVEPTMFSKDDLSNLPEGVIKSRDELTSWDWIYGQTPEFTHDFEIEMSWGTVTAFIRSRHGRVTEASLSSTALEAQEVMVIEALEEALQGFATSSRPSSLVSTSELSENANVKILDGSWHMPNTQRDPYKEYLEKRIPGSQFFGIDEIKDHSSDLPHMLPSKDAFEGAVGKLGISNSDHVVIYDSIGVISACRVYWTFRVFGHQKVSVLNGGLPKWIAEGRPVENGEPKPVSPVEYNVTEVNEKLVRDYETIINNAKKFKNGDSGFLVADARSHARFTGEAPEPRASLSSGHMPGSVSMPFQDLISGTEFLSDEALKEKWSGKITDLNQEIVTSCGSGITASILYFTLERIGAQNISVYDGSWTEYAGRKESIIEKE</sequence>
<dbReference type="InterPro" id="IPR004143">
    <property type="entry name" value="BPL_LPL_catalytic"/>
</dbReference>
<proteinExistence type="predicted"/>
<dbReference type="InterPro" id="IPR045864">
    <property type="entry name" value="aa-tRNA-synth_II/BPL/LPL"/>
</dbReference>
<evidence type="ECO:0000256" key="2">
    <source>
        <dbReference type="ARBA" id="ARBA00022737"/>
    </source>
</evidence>
<dbReference type="AlphaFoldDB" id="A0A8H7Q1Y5"/>
<dbReference type="PANTHER" id="PTHR11364">
    <property type="entry name" value="THIOSULFATE SULFERTANSFERASE"/>
    <property type="match status" value="1"/>
</dbReference>
<dbReference type="Pfam" id="PF00581">
    <property type="entry name" value="Rhodanese"/>
    <property type="match status" value="2"/>
</dbReference>
<feature type="domain" description="Rhodanese" evidence="3">
    <location>
        <begin position="242"/>
        <end position="359"/>
    </location>
</feature>
<dbReference type="InterPro" id="IPR001763">
    <property type="entry name" value="Rhodanese-like_dom"/>
</dbReference>
<dbReference type="GO" id="GO:0005739">
    <property type="term" value="C:mitochondrion"/>
    <property type="evidence" value="ECO:0007669"/>
    <property type="project" value="TreeGrafter"/>
</dbReference>
<feature type="domain" description="BPL/LPL catalytic" evidence="4">
    <location>
        <begin position="1"/>
        <end position="134"/>
    </location>
</feature>
<comment type="caution">
    <text evidence="5">The sequence shown here is derived from an EMBL/GenBank/DDBJ whole genome shotgun (WGS) entry which is preliminary data.</text>
</comment>
<dbReference type="Gene3D" id="3.30.930.10">
    <property type="entry name" value="Bira Bifunctional Protein, Domain 2"/>
    <property type="match status" value="1"/>
</dbReference>